<evidence type="ECO:0000256" key="6">
    <source>
        <dbReference type="ARBA" id="ARBA00022777"/>
    </source>
</evidence>
<dbReference type="SMART" id="SM00388">
    <property type="entry name" value="HisKA"/>
    <property type="match status" value="1"/>
</dbReference>
<evidence type="ECO:0000313" key="10">
    <source>
        <dbReference type="EMBL" id="MFB9647189.1"/>
    </source>
</evidence>
<dbReference type="SMART" id="SM00387">
    <property type="entry name" value="HATPase_c"/>
    <property type="match status" value="1"/>
</dbReference>
<evidence type="ECO:0000256" key="1">
    <source>
        <dbReference type="ARBA" id="ARBA00000085"/>
    </source>
</evidence>
<gene>
    <name evidence="10" type="ORF">ACFFPJ_15435</name>
</gene>
<dbReference type="CDD" id="cd00130">
    <property type="entry name" value="PAS"/>
    <property type="match status" value="1"/>
</dbReference>
<sequence length="560" mass="61477">MSEPVRSVAQTEARPTNARLTSVTTAVPSRSRSRSIWLWQLSLAGGVVTIMIIGAVLMPSMFASPFFVTGILSIFAITVATLSLPWHRLPLLAVVVIPLADAMAIGVVVFDNDSRFAYLWVFPIAWVATHFSLRWLLATLGMITVFMAIDATLENAPPTSVQRIVVITISLGFLGLATFNGAQHARALRRLLRRHSARLQTTLDRAHRQAHRTTQMFNSLDVGIARIDGSGEIVKANDAFIELYALDRNDLNLPARSIEYYTERGRPLPAHDQPRTRAARGDLLDDEQVWLYDPDGTWHIISVSTRPLPASPGRSSTLLLVQDVSEIHRAEVERRAILAAVSHELRNPLQVVLGHTEILLERDDLAPRVRAQIANIDAAGERMLRMVGENLADARASTHASVEKTQVDVRRVLEASIESFLPAMKPAGMTLELNLVEDMDCLGDAFRLRQVFDNVLNNAVKYTRADGKVTISSRSGAEQLSIRFADSGIGMEADEVPHIFDQYFRGHAARESGATGTGIGMGIVREIVEDHGGTVTVTSEPGIGTTVTVTLARRTANQEE</sequence>
<dbReference type="InterPro" id="IPR004358">
    <property type="entry name" value="Sig_transdc_His_kin-like_C"/>
</dbReference>
<keyword evidence="5" id="KW-0808">Transferase</keyword>
<dbReference type="Gene3D" id="1.10.287.130">
    <property type="match status" value="1"/>
</dbReference>
<dbReference type="Gene3D" id="3.30.565.10">
    <property type="entry name" value="Histidine kinase-like ATPase, C-terminal domain"/>
    <property type="match status" value="1"/>
</dbReference>
<dbReference type="PRINTS" id="PR00344">
    <property type="entry name" value="BCTRLSENSOR"/>
</dbReference>
<evidence type="ECO:0000256" key="3">
    <source>
        <dbReference type="ARBA" id="ARBA00012438"/>
    </source>
</evidence>
<evidence type="ECO:0000256" key="8">
    <source>
        <dbReference type="SAM" id="Phobius"/>
    </source>
</evidence>
<dbReference type="Pfam" id="PF02518">
    <property type="entry name" value="HATPase_c"/>
    <property type="match status" value="1"/>
</dbReference>
<dbReference type="RefSeq" id="WP_344711823.1">
    <property type="nucleotide sequence ID" value="NZ_BAAAWH010000001.1"/>
</dbReference>
<dbReference type="SUPFAM" id="SSF55874">
    <property type="entry name" value="ATPase domain of HSP90 chaperone/DNA topoisomerase II/histidine kinase"/>
    <property type="match status" value="1"/>
</dbReference>
<keyword evidence="10" id="KW-0067">ATP-binding</keyword>
<dbReference type="SUPFAM" id="SSF47384">
    <property type="entry name" value="Homodimeric domain of signal transducing histidine kinase"/>
    <property type="match status" value="1"/>
</dbReference>
<dbReference type="Proteomes" id="UP001589611">
    <property type="component" value="Unassembled WGS sequence"/>
</dbReference>
<organism evidence="10 11">
    <name type="scientific">Microbacterium terregens</name>
    <dbReference type="NCBI Taxonomy" id="69363"/>
    <lineage>
        <taxon>Bacteria</taxon>
        <taxon>Bacillati</taxon>
        <taxon>Actinomycetota</taxon>
        <taxon>Actinomycetes</taxon>
        <taxon>Micrococcales</taxon>
        <taxon>Microbacteriaceae</taxon>
        <taxon>Microbacterium</taxon>
    </lineage>
</organism>
<dbReference type="InterPro" id="IPR036890">
    <property type="entry name" value="HATPase_C_sf"/>
</dbReference>
<feature type="transmembrane region" description="Helical" evidence="8">
    <location>
        <begin position="117"/>
        <end position="149"/>
    </location>
</feature>
<feature type="domain" description="Histidine kinase" evidence="9">
    <location>
        <begin position="340"/>
        <end position="555"/>
    </location>
</feature>
<dbReference type="PROSITE" id="PS50109">
    <property type="entry name" value="HIS_KIN"/>
    <property type="match status" value="1"/>
</dbReference>
<keyword evidence="10" id="KW-0547">Nucleotide-binding</keyword>
<dbReference type="InterPro" id="IPR035965">
    <property type="entry name" value="PAS-like_dom_sf"/>
</dbReference>
<keyword evidence="6" id="KW-0418">Kinase</keyword>
<feature type="transmembrane region" description="Helical" evidence="8">
    <location>
        <begin position="161"/>
        <end position="182"/>
    </location>
</feature>
<dbReference type="Pfam" id="PF13188">
    <property type="entry name" value="PAS_8"/>
    <property type="match status" value="1"/>
</dbReference>
<reference evidence="10 11" key="1">
    <citation type="submission" date="2024-09" db="EMBL/GenBank/DDBJ databases">
        <authorList>
            <person name="Sun Q."/>
            <person name="Mori K."/>
        </authorList>
    </citation>
    <scope>NUCLEOTIDE SEQUENCE [LARGE SCALE GENOMIC DNA]</scope>
    <source>
        <strain evidence="10 11">JCM 1342</strain>
    </source>
</reference>
<dbReference type="EC" id="2.7.13.3" evidence="3"/>
<dbReference type="SUPFAM" id="SSF55785">
    <property type="entry name" value="PYP-like sensor domain (PAS domain)"/>
    <property type="match status" value="1"/>
</dbReference>
<dbReference type="Gene3D" id="3.30.450.20">
    <property type="entry name" value="PAS domain"/>
    <property type="match status" value="1"/>
</dbReference>
<dbReference type="Pfam" id="PF00512">
    <property type="entry name" value="HisKA"/>
    <property type="match status" value="1"/>
</dbReference>
<protein>
    <recommendedName>
        <fullName evidence="3">histidine kinase</fullName>
        <ecNumber evidence="3">2.7.13.3</ecNumber>
    </recommendedName>
</protein>
<keyword evidence="7" id="KW-0902">Two-component regulatory system</keyword>
<evidence type="ECO:0000256" key="4">
    <source>
        <dbReference type="ARBA" id="ARBA00022553"/>
    </source>
</evidence>
<dbReference type="InterPro" id="IPR000014">
    <property type="entry name" value="PAS"/>
</dbReference>
<dbReference type="GO" id="GO:0005524">
    <property type="term" value="F:ATP binding"/>
    <property type="evidence" value="ECO:0007669"/>
    <property type="project" value="UniProtKB-KW"/>
</dbReference>
<accession>A0ABV5T3L2</accession>
<dbReference type="InterPro" id="IPR003594">
    <property type="entry name" value="HATPase_dom"/>
</dbReference>
<evidence type="ECO:0000256" key="5">
    <source>
        <dbReference type="ARBA" id="ARBA00022679"/>
    </source>
</evidence>
<keyword evidence="8" id="KW-0472">Membrane</keyword>
<feature type="transmembrane region" description="Helical" evidence="8">
    <location>
        <begin position="37"/>
        <end position="58"/>
    </location>
</feature>
<dbReference type="EMBL" id="JBHMBE010000008">
    <property type="protein sequence ID" value="MFB9647189.1"/>
    <property type="molecule type" value="Genomic_DNA"/>
</dbReference>
<evidence type="ECO:0000259" key="9">
    <source>
        <dbReference type="PROSITE" id="PS50109"/>
    </source>
</evidence>
<proteinExistence type="predicted"/>
<keyword evidence="4" id="KW-0597">Phosphoprotein</keyword>
<evidence type="ECO:0000313" key="11">
    <source>
        <dbReference type="Proteomes" id="UP001589611"/>
    </source>
</evidence>
<feature type="transmembrane region" description="Helical" evidence="8">
    <location>
        <begin position="65"/>
        <end position="84"/>
    </location>
</feature>
<dbReference type="InterPro" id="IPR036097">
    <property type="entry name" value="HisK_dim/P_sf"/>
</dbReference>
<comment type="subcellular location">
    <subcellularLocation>
        <location evidence="2">Cell membrane</location>
    </subcellularLocation>
</comment>
<keyword evidence="8" id="KW-1133">Transmembrane helix</keyword>
<comment type="caution">
    <text evidence="10">The sequence shown here is derived from an EMBL/GenBank/DDBJ whole genome shotgun (WGS) entry which is preliminary data.</text>
</comment>
<dbReference type="PANTHER" id="PTHR43711">
    <property type="entry name" value="TWO-COMPONENT HISTIDINE KINASE"/>
    <property type="match status" value="1"/>
</dbReference>
<name>A0ABV5T3L2_9MICO</name>
<keyword evidence="8" id="KW-0812">Transmembrane</keyword>
<evidence type="ECO:0000256" key="7">
    <source>
        <dbReference type="ARBA" id="ARBA00023012"/>
    </source>
</evidence>
<dbReference type="CDD" id="cd00082">
    <property type="entry name" value="HisKA"/>
    <property type="match status" value="1"/>
</dbReference>
<dbReference type="InterPro" id="IPR005467">
    <property type="entry name" value="His_kinase_dom"/>
</dbReference>
<comment type="catalytic activity">
    <reaction evidence="1">
        <text>ATP + protein L-histidine = ADP + protein N-phospho-L-histidine.</text>
        <dbReference type="EC" id="2.7.13.3"/>
    </reaction>
</comment>
<dbReference type="InterPro" id="IPR050736">
    <property type="entry name" value="Sensor_HK_Regulatory"/>
</dbReference>
<keyword evidence="11" id="KW-1185">Reference proteome</keyword>
<dbReference type="InterPro" id="IPR003661">
    <property type="entry name" value="HisK_dim/P_dom"/>
</dbReference>
<dbReference type="PANTHER" id="PTHR43711:SF1">
    <property type="entry name" value="HISTIDINE KINASE 1"/>
    <property type="match status" value="1"/>
</dbReference>
<dbReference type="NCBIfam" id="TIGR00229">
    <property type="entry name" value="sensory_box"/>
    <property type="match status" value="1"/>
</dbReference>
<evidence type="ECO:0000256" key="2">
    <source>
        <dbReference type="ARBA" id="ARBA00004236"/>
    </source>
</evidence>
<feature type="transmembrane region" description="Helical" evidence="8">
    <location>
        <begin position="90"/>
        <end position="110"/>
    </location>
</feature>